<dbReference type="GO" id="GO:0016740">
    <property type="term" value="F:transferase activity"/>
    <property type="evidence" value="ECO:0007669"/>
    <property type="project" value="UniProtKB-KW"/>
</dbReference>
<protein>
    <submittedName>
        <fullName evidence="1">Nucleotidyl transferase AbiEii/AbiGii toxin family protein</fullName>
    </submittedName>
</protein>
<dbReference type="Pfam" id="PF08843">
    <property type="entry name" value="AbiEii"/>
    <property type="match status" value="1"/>
</dbReference>
<comment type="caution">
    <text evidence="1">The sequence shown here is derived from an EMBL/GenBank/DDBJ whole genome shotgun (WGS) entry which is preliminary data.</text>
</comment>
<evidence type="ECO:0000313" key="2">
    <source>
        <dbReference type="Proteomes" id="UP000885826"/>
    </source>
</evidence>
<organism evidence="1 2">
    <name type="scientific">candidate division WOR-3 bacterium</name>
    <dbReference type="NCBI Taxonomy" id="2052148"/>
    <lineage>
        <taxon>Bacteria</taxon>
        <taxon>Bacteria division WOR-3</taxon>
    </lineage>
</organism>
<dbReference type="EMBL" id="DRIG01000085">
    <property type="protein sequence ID" value="HEC79006.1"/>
    <property type="molecule type" value="Genomic_DNA"/>
</dbReference>
<name>A0A9C9ENK4_UNCW3</name>
<dbReference type="AlphaFoldDB" id="A0A9C9ENK4"/>
<dbReference type="Proteomes" id="UP000885826">
    <property type="component" value="Unassembled WGS sequence"/>
</dbReference>
<gene>
    <name evidence="1" type="ORF">ENI34_07700</name>
</gene>
<keyword evidence="1" id="KW-0808">Transferase</keyword>
<reference evidence="1" key="1">
    <citation type="journal article" date="2020" name="mSystems">
        <title>Genome- and Community-Level Interaction Insights into Carbon Utilization and Element Cycling Functions of Hydrothermarchaeota in Hydrothermal Sediment.</title>
        <authorList>
            <person name="Zhou Z."/>
            <person name="Liu Y."/>
            <person name="Xu W."/>
            <person name="Pan J."/>
            <person name="Luo Z.H."/>
            <person name="Li M."/>
        </authorList>
    </citation>
    <scope>NUCLEOTIDE SEQUENCE</scope>
    <source>
        <strain evidence="1">HyVt-388</strain>
    </source>
</reference>
<proteinExistence type="predicted"/>
<accession>A0A9C9ENK4</accession>
<dbReference type="InterPro" id="IPR014942">
    <property type="entry name" value="AbiEii"/>
</dbReference>
<sequence length="283" mass="33256">MIPQRNLSLLSNRLARGGGRRIPETVLERDYCLSWFLIGLSYSPLKDILLFKGGTCIKKCYIPDYRFSEDLDFTLAEECTFEDIQKHLDIAFKHTHLSSGVKLYFSHYDRHTHENTYTFFLGYEGPLPAVSGKEVKVDITIREKIVYPVEEKIILRGYEGYEDLPEDAAIRTYSIDEIAVEKVVALLDRARNEPRDLYDIWYLTSNQHVNLAELIEAVEEKWKFRGKKLTDVREEFLRKEARLKKLWKMRLSSQVALLPEFGQVYRIVQRELRQAGMLKQRKI</sequence>
<evidence type="ECO:0000313" key="1">
    <source>
        <dbReference type="EMBL" id="HEC79006.1"/>
    </source>
</evidence>
<dbReference type="Gene3D" id="3.10.450.620">
    <property type="entry name" value="JHP933, nucleotidyltransferase-like core domain"/>
    <property type="match status" value="1"/>
</dbReference>